<feature type="compositionally biased region" description="Polar residues" evidence="1">
    <location>
        <begin position="282"/>
        <end position="293"/>
    </location>
</feature>
<feature type="region of interest" description="Disordered" evidence="1">
    <location>
        <begin position="272"/>
        <end position="293"/>
    </location>
</feature>
<protein>
    <submittedName>
        <fullName evidence="2">Uncharacterized protein</fullName>
    </submittedName>
</protein>
<dbReference type="Proteomes" id="UP000708208">
    <property type="component" value="Unassembled WGS sequence"/>
</dbReference>
<name>A0A8J2LR25_9HEXA</name>
<accession>A0A8J2LR25</accession>
<evidence type="ECO:0000256" key="1">
    <source>
        <dbReference type="SAM" id="MobiDB-lite"/>
    </source>
</evidence>
<comment type="caution">
    <text evidence="2">The sequence shown here is derived from an EMBL/GenBank/DDBJ whole genome shotgun (WGS) entry which is preliminary data.</text>
</comment>
<gene>
    <name evidence="2" type="ORF">AFUS01_LOCUS45339</name>
</gene>
<organism evidence="2 3">
    <name type="scientific">Allacma fusca</name>
    <dbReference type="NCBI Taxonomy" id="39272"/>
    <lineage>
        <taxon>Eukaryota</taxon>
        <taxon>Metazoa</taxon>
        <taxon>Ecdysozoa</taxon>
        <taxon>Arthropoda</taxon>
        <taxon>Hexapoda</taxon>
        <taxon>Collembola</taxon>
        <taxon>Symphypleona</taxon>
        <taxon>Sminthuridae</taxon>
        <taxon>Allacma</taxon>
    </lineage>
</organism>
<sequence length="390" mass="45481">MKFYSKGGRKRLTKIWKDNNLDQETIFSGWVGVGPSRTLIMEKVSDYMHNFFQFINKSEYLRMNLRLMLLHHTIAMSAYQNSFWKLDGEASKTCKKLRDLSFQSISGAHQAHYHETVEKRVKEREIEERKRIRDLIIQGKLEPPEGFKNVLLMLNTLDQKVQQLEQLEATKQDRNTFGDLPKIIDCNNQTSFKNRNSTKGCPKVQGAKTYLRPNEHWDTLLDKLPSSKPRDLDKEIDARLSTLQEIVETSVDNLKNIPPAPSVQIQMQLSVESNRDGEDTWESPSFPETSSSWHLDEDHSRCYILDIQDDEIFAEAEMNDYYGTSGEIEYTLDFVQVPLLVEDAFDENNTTTSMFDKAGEAVWAYHRQVLTAKDKMKKLSRLINPYYFYY</sequence>
<reference evidence="2" key="1">
    <citation type="submission" date="2021-06" db="EMBL/GenBank/DDBJ databases">
        <authorList>
            <person name="Hodson N. C."/>
            <person name="Mongue J. A."/>
            <person name="Jaron S. K."/>
        </authorList>
    </citation>
    <scope>NUCLEOTIDE SEQUENCE</scope>
</reference>
<evidence type="ECO:0000313" key="3">
    <source>
        <dbReference type="Proteomes" id="UP000708208"/>
    </source>
</evidence>
<evidence type="ECO:0000313" key="2">
    <source>
        <dbReference type="EMBL" id="CAG7836051.1"/>
    </source>
</evidence>
<dbReference type="AlphaFoldDB" id="A0A8J2LR25"/>
<keyword evidence="3" id="KW-1185">Reference proteome</keyword>
<dbReference type="EMBL" id="CAJVCH010570859">
    <property type="protein sequence ID" value="CAG7836051.1"/>
    <property type="molecule type" value="Genomic_DNA"/>
</dbReference>
<proteinExistence type="predicted"/>